<name>A0ACB8AY02_9AGAM</name>
<keyword evidence="2" id="KW-1185">Reference proteome</keyword>
<protein>
    <submittedName>
        <fullName evidence="1">Uncharacterized protein</fullName>
    </submittedName>
</protein>
<organism evidence="1 2">
    <name type="scientific">Leucogyrophana mollusca</name>
    <dbReference type="NCBI Taxonomy" id="85980"/>
    <lineage>
        <taxon>Eukaryota</taxon>
        <taxon>Fungi</taxon>
        <taxon>Dikarya</taxon>
        <taxon>Basidiomycota</taxon>
        <taxon>Agaricomycotina</taxon>
        <taxon>Agaricomycetes</taxon>
        <taxon>Agaricomycetidae</taxon>
        <taxon>Boletales</taxon>
        <taxon>Boletales incertae sedis</taxon>
        <taxon>Leucogyrophana</taxon>
    </lineage>
</organism>
<dbReference type="EMBL" id="MU267061">
    <property type="protein sequence ID" value="KAH7917443.1"/>
    <property type="molecule type" value="Genomic_DNA"/>
</dbReference>
<proteinExistence type="predicted"/>
<reference evidence="1" key="1">
    <citation type="journal article" date="2021" name="New Phytol.">
        <title>Evolutionary innovations through gain and loss of genes in the ectomycorrhizal Boletales.</title>
        <authorList>
            <person name="Wu G."/>
            <person name="Miyauchi S."/>
            <person name="Morin E."/>
            <person name="Kuo A."/>
            <person name="Drula E."/>
            <person name="Varga T."/>
            <person name="Kohler A."/>
            <person name="Feng B."/>
            <person name="Cao Y."/>
            <person name="Lipzen A."/>
            <person name="Daum C."/>
            <person name="Hundley H."/>
            <person name="Pangilinan J."/>
            <person name="Johnson J."/>
            <person name="Barry K."/>
            <person name="LaButti K."/>
            <person name="Ng V."/>
            <person name="Ahrendt S."/>
            <person name="Min B."/>
            <person name="Choi I.G."/>
            <person name="Park H."/>
            <person name="Plett J.M."/>
            <person name="Magnuson J."/>
            <person name="Spatafora J.W."/>
            <person name="Nagy L.G."/>
            <person name="Henrissat B."/>
            <person name="Grigoriev I.V."/>
            <person name="Yang Z.L."/>
            <person name="Xu J."/>
            <person name="Martin F.M."/>
        </authorList>
    </citation>
    <scope>NUCLEOTIDE SEQUENCE</scope>
    <source>
        <strain evidence="1">KUC20120723A-06</strain>
    </source>
</reference>
<sequence length="101" mass="11155">MPPPKKFSPAAEALQRRHDGLRHATFLSDGAKSKFSLSTALPQLPPIKTASLVASRDANRNRFTIPSLDAHHAHIYLENDHSVPICVRPYSCFFPVLAPDP</sequence>
<comment type="caution">
    <text evidence="1">The sequence shown here is derived from an EMBL/GenBank/DDBJ whole genome shotgun (WGS) entry which is preliminary data.</text>
</comment>
<accession>A0ACB8AY02</accession>
<evidence type="ECO:0000313" key="1">
    <source>
        <dbReference type="EMBL" id="KAH7917443.1"/>
    </source>
</evidence>
<dbReference type="Proteomes" id="UP000790709">
    <property type="component" value="Unassembled WGS sequence"/>
</dbReference>
<evidence type="ECO:0000313" key="2">
    <source>
        <dbReference type="Proteomes" id="UP000790709"/>
    </source>
</evidence>
<gene>
    <name evidence="1" type="ORF">BV22DRAFT_1135401</name>
</gene>